<dbReference type="OrthoDB" id="10006996at2759"/>
<evidence type="ECO:0000313" key="4">
    <source>
        <dbReference type="Proteomes" id="UP000327468"/>
    </source>
</evidence>
<feature type="domain" description="Ig-like" evidence="2">
    <location>
        <begin position="24"/>
        <end position="104"/>
    </location>
</feature>
<name>A0A5N5PEI2_PANHP</name>
<feature type="chain" id="PRO_5024362874" description="Ig-like domain-containing protein" evidence="1">
    <location>
        <begin position="23"/>
        <end position="130"/>
    </location>
</feature>
<organism evidence="3 4">
    <name type="scientific">Pangasianodon hypophthalmus</name>
    <name type="common">Striped catfish</name>
    <name type="synonym">Helicophagus hypophthalmus</name>
    <dbReference type="NCBI Taxonomy" id="310915"/>
    <lineage>
        <taxon>Eukaryota</taxon>
        <taxon>Metazoa</taxon>
        <taxon>Chordata</taxon>
        <taxon>Craniata</taxon>
        <taxon>Vertebrata</taxon>
        <taxon>Euteleostomi</taxon>
        <taxon>Actinopterygii</taxon>
        <taxon>Neopterygii</taxon>
        <taxon>Teleostei</taxon>
        <taxon>Ostariophysi</taxon>
        <taxon>Siluriformes</taxon>
        <taxon>Pangasiidae</taxon>
        <taxon>Pangasianodon</taxon>
    </lineage>
</organism>
<dbReference type="EMBL" id="VFJC01000006">
    <property type="protein sequence ID" value="KAB5577346.1"/>
    <property type="molecule type" value="Genomic_DNA"/>
</dbReference>
<comment type="caution">
    <text evidence="3">The sequence shown here is derived from an EMBL/GenBank/DDBJ whole genome shotgun (WGS) entry which is preliminary data.</text>
</comment>
<dbReference type="Proteomes" id="UP000327468">
    <property type="component" value="Chromosome 5"/>
</dbReference>
<evidence type="ECO:0000256" key="1">
    <source>
        <dbReference type="SAM" id="SignalP"/>
    </source>
</evidence>
<gene>
    <name evidence="3" type="ORF">PHYPO_G00208810</name>
</gene>
<sequence length="130" mass="14901">MFVCRLLHFVLLPVIYSSMHQAVPVVVPVTTETAEVYECVHSSDPTAANYTWYRQDRPSLPEGIKAEGNRLHFMQSTSDLNGLYICSITNEYGTFVASFYREVQDCPLRRIFKKVSAMWMLLMQTQSLPS</sequence>
<evidence type="ECO:0000259" key="2">
    <source>
        <dbReference type="PROSITE" id="PS50835"/>
    </source>
</evidence>
<evidence type="ECO:0000313" key="3">
    <source>
        <dbReference type="EMBL" id="KAB5577346.1"/>
    </source>
</evidence>
<dbReference type="AlphaFoldDB" id="A0A5N5PEI2"/>
<proteinExistence type="predicted"/>
<feature type="signal peptide" evidence="1">
    <location>
        <begin position="1"/>
        <end position="22"/>
    </location>
</feature>
<dbReference type="InterPro" id="IPR036179">
    <property type="entry name" value="Ig-like_dom_sf"/>
</dbReference>
<reference evidence="3 4" key="1">
    <citation type="submission" date="2019-06" db="EMBL/GenBank/DDBJ databases">
        <title>A chromosome-scale genome assembly of the striped catfish, Pangasianodon hypophthalmus.</title>
        <authorList>
            <person name="Wen M."/>
            <person name="Zahm M."/>
            <person name="Roques C."/>
            <person name="Cabau C."/>
            <person name="Klopp C."/>
            <person name="Donnadieu C."/>
            <person name="Jouanno E."/>
            <person name="Avarre J.-C."/>
            <person name="Campet M."/>
            <person name="Ha T.T.T."/>
            <person name="Dugue R."/>
            <person name="Lampietro C."/>
            <person name="Louis A."/>
            <person name="Herpin A."/>
            <person name="Echchiki A."/>
            <person name="Berthelot C."/>
            <person name="Parey E."/>
            <person name="Roest-Crollius H."/>
            <person name="Braasch I."/>
            <person name="Postlethwait J."/>
            <person name="Bobe J."/>
            <person name="Montfort J."/>
            <person name="Bouchez O."/>
            <person name="Begum T."/>
            <person name="Schartl M."/>
            <person name="Guiguen Y."/>
        </authorList>
    </citation>
    <scope>NUCLEOTIDE SEQUENCE [LARGE SCALE GENOMIC DNA]</scope>
    <source>
        <strain evidence="3 4">Indonesia</strain>
        <tissue evidence="3">Blood</tissue>
    </source>
</reference>
<keyword evidence="1" id="KW-0732">Signal</keyword>
<dbReference type="InterPro" id="IPR007110">
    <property type="entry name" value="Ig-like_dom"/>
</dbReference>
<dbReference type="PROSITE" id="PS50835">
    <property type="entry name" value="IG_LIKE"/>
    <property type="match status" value="1"/>
</dbReference>
<dbReference type="Gene3D" id="2.60.40.10">
    <property type="entry name" value="Immunoglobulins"/>
    <property type="match status" value="1"/>
</dbReference>
<accession>A0A5N5PEI2</accession>
<protein>
    <recommendedName>
        <fullName evidence="2">Ig-like domain-containing protein</fullName>
    </recommendedName>
</protein>
<dbReference type="SUPFAM" id="SSF48726">
    <property type="entry name" value="Immunoglobulin"/>
    <property type="match status" value="1"/>
</dbReference>
<dbReference type="InterPro" id="IPR013783">
    <property type="entry name" value="Ig-like_fold"/>
</dbReference>
<keyword evidence="4" id="KW-1185">Reference proteome</keyword>